<dbReference type="AlphaFoldDB" id="A0A4R3YF50"/>
<dbReference type="Proteomes" id="UP000295367">
    <property type="component" value="Unassembled WGS sequence"/>
</dbReference>
<dbReference type="OrthoDB" id="114489at2"/>
<evidence type="ECO:0008006" key="3">
    <source>
        <dbReference type="Google" id="ProtNLM"/>
    </source>
</evidence>
<evidence type="ECO:0000313" key="1">
    <source>
        <dbReference type="EMBL" id="TCV90591.1"/>
    </source>
</evidence>
<name>A0A4R3YF50_9PROT</name>
<reference evidence="1 2" key="1">
    <citation type="submission" date="2019-03" db="EMBL/GenBank/DDBJ databases">
        <title>Genomic Encyclopedia of Type Strains, Phase IV (KMG-IV): sequencing the most valuable type-strain genomes for metagenomic binning, comparative biology and taxonomic classification.</title>
        <authorList>
            <person name="Goeker M."/>
        </authorList>
    </citation>
    <scope>NUCLEOTIDE SEQUENCE [LARGE SCALE GENOMIC DNA]</scope>
    <source>
        <strain evidence="1 2">DSM 100309</strain>
    </source>
</reference>
<accession>A0A4R3YF50</accession>
<sequence>MRAQYPNLAKVELIAHALGTLREQLVFVGGCAVDLLLTDPAAAPSRVTYDVDLVAQVAALAGYHALEKQFAQLGFKRDLAQDAPICRWRYNNLEVDLMPMDTSVLGFANRWYPLAVQTAQEVVLSAGMVIRLIAAPVFLATKFEAFADRGQGDLLGSHDLEDIVNIVDGRPELVGEISNSPTDLRHYLADRCKAIMAMPNFADALSGMIFPDESLAERVKIIRLRLSQITELDPA</sequence>
<dbReference type="EMBL" id="SMCO01000001">
    <property type="protein sequence ID" value="TCV90591.1"/>
    <property type="molecule type" value="Genomic_DNA"/>
</dbReference>
<comment type="caution">
    <text evidence="1">The sequence shown here is derived from an EMBL/GenBank/DDBJ whole genome shotgun (WGS) entry which is preliminary data.</text>
</comment>
<proteinExistence type="predicted"/>
<organism evidence="1 2">
    <name type="scientific">Sulfurirhabdus autotrophica</name>
    <dbReference type="NCBI Taxonomy" id="1706046"/>
    <lineage>
        <taxon>Bacteria</taxon>
        <taxon>Pseudomonadati</taxon>
        <taxon>Pseudomonadota</taxon>
        <taxon>Betaproteobacteria</taxon>
        <taxon>Nitrosomonadales</taxon>
        <taxon>Sulfuricellaceae</taxon>
        <taxon>Sulfurirhabdus</taxon>
    </lineage>
</organism>
<keyword evidence="2" id="KW-1185">Reference proteome</keyword>
<gene>
    <name evidence="1" type="ORF">EDC63_101565</name>
</gene>
<evidence type="ECO:0000313" key="2">
    <source>
        <dbReference type="Proteomes" id="UP000295367"/>
    </source>
</evidence>
<protein>
    <recommendedName>
        <fullName evidence="3">Nucleotidyltransferase AbiEii toxin of type IV toxin-antitoxin system</fullName>
    </recommendedName>
</protein>
<dbReference type="RefSeq" id="WP_124947492.1">
    <property type="nucleotide sequence ID" value="NZ_BHVT01000073.1"/>
</dbReference>